<keyword evidence="3 6" id="KW-0812">Transmembrane</keyword>
<feature type="transmembrane region" description="Helical" evidence="6">
    <location>
        <begin position="319"/>
        <end position="338"/>
    </location>
</feature>
<feature type="transmembrane region" description="Helical" evidence="6">
    <location>
        <begin position="46"/>
        <end position="67"/>
    </location>
</feature>
<feature type="transmembrane region" description="Helical" evidence="6">
    <location>
        <begin position="418"/>
        <end position="437"/>
    </location>
</feature>
<comment type="subcellular location">
    <subcellularLocation>
        <location evidence="1">Membrane</location>
        <topology evidence="1">Multi-pass membrane protein</topology>
    </subcellularLocation>
</comment>
<dbReference type="Pfam" id="PF05978">
    <property type="entry name" value="UNC-93"/>
    <property type="match status" value="1"/>
</dbReference>
<feature type="transmembrane region" description="Helical" evidence="6">
    <location>
        <begin position="248"/>
        <end position="267"/>
    </location>
</feature>
<dbReference type="InterPro" id="IPR036259">
    <property type="entry name" value="MFS_trans_sf"/>
</dbReference>
<feature type="transmembrane region" description="Helical" evidence="6">
    <location>
        <begin position="96"/>
        <end position="114"/>
    </location>
</feature>
<comment type="similarity">
    <text evidence="2">Belongs to the unc-93 family.</text>
</comment>
<proteinExistence type="inferred from homology"/>
<feature type="transmembrane region" description="Helical" evidence="6">
    <location>
        <begin position="350"/>
        <end position="371"/>
    </location>
</feature>
<keyword evidence="5 6" id="KW-0472">Membrane</keyword>
<organism evidence="7 8">
    <name type="scientific">Haemonchus contortus</name>
    <name type="common">Barber pole worm</name>
    <dbReference type="NCBI Taxonomy" id="6289"/>
    <lineage>
        <taxon>Eukaryota</taxon>
        <taxon>Metazoa</taxon>
        <taxon>Ecdysozoa</taxon>
        <taxon>Nematoda</taxon>
        <taxon>Chromadorea</taxon>
        <taxon>Rhabditida</taxon>
        <taxon>Rhabditina</taxon>
        <taxon>Rhabditomorpha</taxon>
        <taxon>Strongyloidea</taxon>
        <taxon>Trichostrongylidae</taxon>
        <taxon>Haemonchus</taxon>
    </lineage>
</organism>
<feature type="transmembrane region" description="Helical" evidence="6">
    <location>
        <begin position="74"/>
        <end position="90"/>
    </location>
</feature>
<dbReference type="OMA" id="QATCYLA"/>
<evidence type="ECO:0000256" key="4">
    <source>
        <dbReference type="ARBA" id="ARBA00022989"/>
    </source>
</evidence>
<dbReference type="InterPro" id="IPR010291">
    <property type="entry name" value="Ion_channel_UNC-93"/>
</dbReference>
<evidence type="ECO:0000256" key="3">
    <source>
        <dbReference type="ARBA" id="ARBA00022692"/>
    </source>
</evidence>
<dbReference type="AlphaFoldDB" id="A0A7I4YNG8"/>
<evidence type="ECO:0000313" key="8">
    <source>
        <dbReference type="WBParaSite" id="HCON_00124110-00001"/>
    </source>
</evidence>
<accession>A0A7I4YNG8</accession>
<dbReference type="PANTHER" id="PTHR23294:SF18">
    <property type="entry name" value="UNC93-LIKE PROTEIN MFSD11"/>
    <property type="match status" value="1"/>
</dbReference>
<evidence type="ECO:0000256" key="2">
    <source>
        <dbReference type="ARBA" id="ARBA00009172"/>
    </source>
</evidence>
<name>A0A7I4YNG8_HAECO</name>
<evidence type="ECO:0000256" key="1">
    <source>
        <dbReference type="ARBA" id="ARBA00004141"/>
    </source>
</evidence>
<keyword evidence="7" id="KW-1185">Reference proteome</keyword>
<reference evidence="8" key="1">
    <citation type="submission" date="2020-12" db="UniProtKB">
        <authorList>
            <consortium name="WormBaseParasite"/>
        </authorList>
    </citation>
    <scope>IDENTIFICATION</scope>
    <source>
        <strain evidence="8">MHco3</strain>
    </source>
</reference>
<dbReference type="SUPFAM" id="SSF103473">
    <property type="entry name" value="MFS general substrate transporter"/>
    <property type="match status" value="1"/>
</dbReference>
<dbReference type="Gene3D" id="1.20.1250.20">
    <property type="entry name" value="MFS general substrate transporter like domains"/>
    <property type="match status" value="1"/>
</dbReference>
<evidence type="ECO:0000256" key="6">
    <source>
        <dbReference type="SAM" id="Phobius"/>
    </source>
</evidence>
<sequence length="464" mass="51647">MLCIVLLGLGQMCIFTGYDSQSFVAESVLHSVNSREPTRIDAFAGYYGQATCYAAYMTACLFAPSILRILSAKWTLFFGSVCFTVYQIGFLYLNNIYYYTSCAVMGMGFALYYCGHGAYLTSHSTKKTLEQNSAIAWTIACLCMIVGSGILAGVFSMNTNPVVPVELWTNVTDNLPRHGGAYRQFTEHEIRLMYGAFAVVTFCANLIFAFTPSREVDDCIEGKQTKVQEITFREEMNLIRNIFVDKRMVILTPLFIHLGLYTSFWVSVYPTSLVFTKSLSAHIYLPAYYSAAVGIGEVAMGLIISTMSKRIKGFGLEPTMFIAFGLTTCLMTVILISVPKWATVRLTDEPSWIIQPHVLLSTVIAFFIGTADSCVNNLRNIICALALPDKRAQAFAISKFYQALAGATLMYISPYLSIPHYSAILFCTISLSTICFVRMARKMKAEELQTNKIAPSDYSSNEKF</sequence>
<feature type="transmembrane region" description="Helical" evidence="6">
    <location>
        <begin position="134"/>
        <end position="155"/>
    </location>
</feature>
<dbReference type="GO" id="GO:0016020">
    <property type="term" value="C:membrane"/>
    <property type="evidence" value="ECO:0007669"/>
    <property type="project" value="UniProtKB-SubCell"/>
</dbReference>
<dbReference type="WBParaSite" id="HCON_00124110-00001">
    <property type="protein sequence ID" value="HCON_00124110-00001"/>
    <property type="gene ID" value="HCON_00124110"/>
</dbReference>
<evidence type="ECO:0000313" key="7">
    <source>
        <dbReference type="Proteomes" id="UP000025227"/>
    </source>
</evidence>
<protein>
    <submittedName>
        <fullName evidence="8">UNC93-like protein MFSD11</fullName>
    </submittedName>
</protein>
<dbReference type="OrthoDB" id="5856527at2759"/>
<feature type="transmembrane region" description="Helical" evidence="6">
    <location>
        <begin position="192"/>
        <end position="210"/>
    </location>
</feature>
<dbReference type="InterPro" id="IPR051617">
    <property type="entry name" value="UNC-93-like_regulator"/>
</dbReference>
<dbReference type="PANTHER" id="PTHR23294">
    <property type="entry name" value="ET TRANSLATION PRODUCT-RELATED"/>
    <property type="match status" value="1"/>
</dbReference>
<evidence type="ECO:0000256" key="5">
    <source>
        <dbReference type="ARBA" id="ARBA00023136"/>
    </source>
</evidence>
<dbReference type="Proteomes" id="UP000025227">
    <property type="component" value="Unplaced"/>
</dbReference>
<feature type="transmembrane region" description="Helical" evidence="6">
    <location>
        <begin position="392"/>
        <end position="412"/>
    </location>
</feature>
<keyword evidence="4 6" id="KW-1133">Transmembrane helix</keyword>
<feature type="transmembrane region" description="Helical" evidence="6">
    <location>
        <begin position="287"/>
        <end position="307"/>
    </location>
</feature>